<dbReference type="EMBL" id="BART01017344">
    <property type="protein sequence ID" value="GAG76698.1"/>
    <property type="molecule type" value="Genomic_DNA"/>
</dbReference>
<dbReference type="GO" id="GO:0043565">
    <property type="term" value="F:sequence-specific DNA binding"/>
    <property type="evidence" value="ECO:0007669"/>
    <property type="project" value="InterPro"/>
</dbReference>
<comment type="caution">
    <text evidence="2">The sequence shown here is derived from an EMBL/GenBank/DDBJ whole genome shotgun (WGS) entry which is preliminary data.</text>
</comment>
<evidence type="ECO:0000313" key="2">
    <source>
        <dbReference type="EMBL" id="GAG76698.1"/>
    </source>
</evidence>
<dbReference type="InterPro" id="IPR018060">
    <property type="entry name" value="HTH_AraC"/>
</dbReference>
<accession>X1AX06</accession>
<sequence>GLARFDAEGFESIIELAGVNGFWHMGQFAADYRRIYGKLPSETLNRK</sequence>
<gene>
    <name evidence="2" type="ORF">S01H4_33045</name>
</gene>
<protein>
    <recommendedName>
        <fullName evidence="1">HTH araC/xylS-type domain-containing protein</fullName>
    </recommendedName>
</protein>
<dbReference type="AlphaFoldDB" id="X1AX06"/>
<name>X1AX06_9ZZZZ</name>
<feature type="non-terminal residue" evidence="2">
    <location>
        <position position="1"/>
    </location>
</feature>
<evidence type="ECO:0000259" key="1">
    <source>
        <dbReference type="PROSITE" id="PS01124"/>
    </source>
</evidence>
<reference evidence="2" key="1">
    <citation type="journal article" date="2014" name="Front. Microbiol.">
        <title>High frequency of phylogenetically diverse reductive dehalogenase-homologous genes in deep subseafloor sedimentary metagenomes.</title>
        <authorList>
            <person name="Kawai M."/>
            <person name="Futagami T."/>
            <person name="Toyoda A."/>
            <person name="Takaki Y."/>
            <person name="Nishi S."/>
            <person name="Hori S."/>
            <person name="Arai W."/>
            <person name="Tsubouchi T."/>
            <person name="Morono Y."/>
            <person name="Uchiyama I."/>
            <person name="Ito T."/>
            <person name="Fujiyama A."/>
            <person name="Inagaki F."/>
            <person name="Takami H."/>
        </authorList>
    </citation>
    <scope>NUCLEOTIDE SEQUENCE</scope>
    <source>
        <strain evidence="2">Expedition CK06-06</strain>
    </source>
</reference>
<organism evidence="2">
    <name type="scientific">marine sediment metagenome</name>
    <dbReference type="NCBI Taxonomy" id="412755"/>
    <lineage>
        <taxon>unclassified sequences</taxon>
        <taxon>metagenomes</taxon>
        <taxon>ecological metagenomes</taxon>
    </lineage>
</organism>
<feature type="domain" description="HTH araC/xylS-type" evidence="1">
    <location>
        <begin position="1"/>
        <end position="46"/>
    </location>
</feature>
<dbReference type="PROSITE" id="PS01124">
    <property type="entry name" value="HTH_ARAC_FAMILY_2"/>
    <property type="match status" value="1"/>
</dbReference>
<dbReference type="GO" id="GO:0003700">
    <property type="term" value="F:DNA-binding transcription factor activity"/>
    <property type="evidence" value="ECO:0007669"/>
    <property type="project" value="InterPro"/>
</dbReference>
<proteinExistence type="predicted"/>